<evidence type="ECO:0000256" key="1">
    <source>
        <dbReference type="SAM" id="MobiDB-lite"/>
    </source>
</evidence>
<feature type="compositionally biased region" description="Polar residues" evidence="1">
    <location>
        <begin position="23"/>
        <end position="36"/>
    </location>
</feature>
<feature type="region of interest" description="Disordered" evidence="1">
    <location>
        <begin position="1"/>
        <end position="89"/>
    </location>
</feature>
<dbReference type="Proteomes" id="UP001408356">
    <property type="component" value="Unassembled WGS sequence"/>
</dbReference>
<gene>
    <name evidence="2" type="ORF">SUNI508_08694</name>
</gene>
<comment type="caution">
    <text evidence="2">The sequence shown here is derived from an EMBL/GenBank/DDBJ whole genome shotgun (WGS) entry which is preliminary data.</text>
</comment>
<name>A0ABR2USA6_9PEZI</name>
<feature type="compositionally biased region" description="Polar residues" evidence="1">
    <location>
        <begin position="48"/>
        <end position="74"/>
    </location>
</feature>
<evidence type="ECO:0008006" key="4">
    <source>
        <dbReference type="Google" id="ProtNLM"/>
    </source>
</evidence>
<proteinExistence type="predicted"/>
<dbReference type="InterPro" id="IPR032675">
    <property type="entry name" value="LRR_dom_sf"/>
</dbReference>
<dbReference type="SUPFAM" id="SSF52047">
    <property type="entry name" value="RNI-like"/>
    <property type="match status" value="1"/>
</dbReference>
<sequence length="643" mass="71762">MVTTPTFSGLGPSEQCFERELKTSPTPQTKMAGTQEQQRDTSPDKSGRSSFSSVRENDSDLAQTFTSTKVSSYSREADEEAVDDLSSPLDMATVTKTQYRPPLTQPHSRLHGNWLPAVAADGFQGWKQIDVRGKTASRSFGDLQALRIVWSAPTSPAPPKPKGPGRPLPGHAPVERLPLELLGSIIDHLILDIPPNGLSARNVDLMSLLVTSKTLHTATLNALYRNITIPHSRIFRKFLNHISQNEELGTVVRRLDFSHFNPQTLFLTASERATTQNLTPQTLLRCLELTPYLREFLAQEYVDDEISEDVLRKVFFGLERLHAADFTGCSSPSFKNAMSSMLSSEWPKALSIARLSLHKCINLPTEVFSAFLPRLVNLTHLDVAGTRITDDALQSIPSTARLSHLNLAKCKQLTAGGVLEFITNHPAAKELVFLSLAADATSHQLLESDDVTALLPVLPATLRSLSLKGSKMEAAHIDMLRPLTKHLEELSFGRRLKINDIERLFRPDENDDDFSMEVDWVPHTLKYIDLSDYTSTELDLNSLLNRRSSILEKYSVPLEVVEIADDVYKRLAKSPSVEKSGWTVTDFGNRAWLVRKHSPEEGVRDSGLRSWKLGASFWGMRKIPMASQEVGGMYGSYMFKRKL</sequence>
<dbReference type="EMBL" id="JARVKF010000397">
    <property type="protein sequence ID" value="KAK9417543.1"/>
    <property type="molecule type" value="Genomic_DNA"/>
</dbReference>
<keyword evidence="3" id="KW-1185">Reference proteome</keyword>
<reference evidence="2 3" key="1">
    <citation type="journal article" date="2024" name="J. Plant Pathol.">
        <title>Sequence and assembly of the genome of Seiridium unicorne, isolate CBS 538.82, causal agent of cypress canker disease.</title>
        <authorList>
            <person name="Scali E."/>
            <person name="Rocca G.D."/>
            <person name="Danti R."/>
            <person name="Garbelotto M."/>
            <person name="Barberini S."/>
            <person name="Baroncelli R."/>
            <person name="Emiliani G."/>
        </authorList>
    </citation>
    <scope>NUCLEOTIDE SEQUENCE [LARGE SCALE GENOMIC DNA]</scope>
    <source>
        <strain evidence="2 3">BM-138-508</strain>
    </source>
</reference>
<protein>
    <recommendedName>
        <fullName evidence="4">Leucine rich repeat domain-containing protein</fullName>
    </recommendedName>
</protein>
<dbReference type="Gene3D" id="3.80.10.10">
    <property type="entry name" value="Ribonuclease Inhibitor"/>
    <property type="match status" value="1"/>
</dbReference>
<evidence type="ECO:0000313" key="2">
    <source>
        <dbReference type="EMBL" id="KAK9417543.1"/>
    </source>
</evidence>
<feature type="compositionally biased region" description="Basic and acidic residues" evidence="1">
    <location>
        <begin position="37"/>
        <end position="47"/>
    </location>
</feature>
<evidence type="ECO:0000313" key="3">
    <source>
        <dbReference type="Proteomes" id="UP001408356"/>
    </source>
</evidence>
<organism evidence="2 3">
    <name type="scientific">Seiridium unicorne</name>
    <dbReference type="NCBI Taxonomy" id="138068"/>
    <lineage>
        <taxon>Eukaryota</taxon>
        <taxon>Fungi</taxon>
        <taxon>Dikarya</taxon>
        <taxon>Ascomycota</taxon>
        <taxon>Pezizomycotina</taxon>
        <taxon>Sordariomycetes</taxon>
        <taxon>Xylariomycetidae</taxon>
        <taxon>Amphisphaeriales</taxon>
        <taxon>Sporocadaceae</taxon>
        <taxon>Seiridium</taxon>
    </lineage>
</organism>
<accession>A0ABR2USA6</accession>